<sequence length="156" mass="17613">MVSLLLSKDHTGFRDQDEDIVSLDDHELVLLKEKAMLEEVEHGVAMELPHSNQEVSQSYQKVSSDVQLTEPRAMHEEQLSLVGEENVQQMTHAADEQTLLRKEKLSLLLPNKELTNEQVNSGSTLDKNTSKGRTDHPERLTNVNMEPSTKSRLANV</sequence>
<feature type="compositionally biased region" description="Polar residues" evidence="1">
    <location>
        <begin position="141"/>
        <end position="156"/>
    </location>
</feature>
<evidence type="ECO:0000313" key="3">
    <source>
        <dbReference type="Proteomes" id="UP000316079"/>
    </source>
</evidence>
<reference evidence="2 3" key="1">
    <citation type="journal article" date="2019" name="Sci. Data">
        <title>Hybrid genome assembly and annotation of Danionella translucida.</title>
        <authorList>
            <person name="Kadobianskyi M."/>
            <person name="Schulze L."/>
            <person name="Schuelke M."/>
            <person name="Judkewitz B."/>
        </authorList>
    </citation>
    <scope>NUCLEOTIDE SEQUENCE [LARGE SCALE GENOMIC DNA]</scope>
    <source>
        <strain evidence="2 3">Bolton</strain>
    </source>
</reference>
<organism evidence="2 3">
    <name type="scientific">Danionella cerebrum</name>
    <dbReference type="NCBI Taxonomy" id="2873325"/>
    <lineage>
        <taxon>Eukaryota</taxon>
        <taxon>Metazoa</taxon>
        <taxon>Chordata</taxon>
        <taxon>Craniata</taxon>
        <taxon>Vertebrata</taxon>
        <taxon>Euteleostomi</taxon>
        <taxon>Actinopterygii</taxon>
        <taxon>Neopterygii</taxon>
        <taxon>Teleostei</taxon>
        <taxon>Ostariophysi</taxon>
        <taxon>Cypriniformes</taxon>
        <taxon>Danionidae</taxon>
        <taxon>Danioninae</taxon>
        <taxon>Danionella</taxon>
    </lineage>
</organism>
<dbReference type="STRING" id="623744.A0A553MSN8"/>
<dbReference type="AlphaFoldDB" id="A0A553MSN8"/>
<gene>
    <name evidence="2" type="ORF">DNTS_002550</name>
</gene>
<protein>
    <submittedName>
        <fullName evidence="2">Uncharacterized protein</fullName>
    </submittedName>
</protein>
<feature type="region of interest" description="Disordered" evidence="1">
    <location>
        <begin position="111"/>
        <end position="156"/>
    </location>
</feature>
<proteinExistence type="predicted"/>
<name>A0A553MSN8_9TELE</name>
<feature type="compositionally biased region" description="Polar residues" evidence="1">
    <location>
        <begin position="116"/>
        <end position="127"/>
    </location>
</feature>
<accession>A0A553MSN8</accession>
<feature type="compositionally biased region" description="Basic and acidic residues" evidence="1">
    <location>
        <begin position="128"/>
        <end position="139"/>
    </location>
</feature>
<dbReference type="Proteomes" id="UP000316079">
    <property type="component" value="Unassembled WGS sequence"/>
</dbReference>
<evidence type="ECO:0000256" key="1">
    <source>
        <dbReference type="SAM" id="MobiDB-lite"/>
    </source>
</evidence>
<keyword evidence="3" id="KW-1185">Reference proteome</keyword>
<comment type="caution">
    <text evidence="2">The sequence shown here is derived from an EMBL/GenBank/DDBJ whole genome shotgun (WGS) entry which is preliminary data.</text>
</comment>
<dbReference type="EMBL" id="SRMA01027293">
    <property type="protein sequence ID" value="TRY56203.1"/>
    <property type="molecule type" value="Genomic_DNA"/>
</dbReference>
<dbReference type="OrthoDB" id="9923553at2759"/>
<evidence type="ECO:0000313" key="2">
    <source>
        <dbReference type="EMBL" id="TRY56203.1"/>
    </source>
</evidence>